<feature type="transmembrane region" description="Helical" evidence="2">
    <location>
        <begin position="58"/>
        <end position="76"/>
    </location>
</feature>
<dbReference type="PANTHER" id="PTHR43833">
    <property type="entry name" value="POTASSIUM CHANNEL PROTEIN 2-RELATED-RELATED"/>
    <property type="match status" value="1"/>
</dbReference>
<feature type="transmembrane region" description="Helical" evidence="2">
    <location>
        <begin position="27"/>
        <end position="46"/>
    </location>
</feature>
<dbReference type="InterPro" id="IPR003148">
    <property type="entry name" value="RCK_N"/>
</dbReference>
<keyword evidence="6" id="KW-1185">Reference proteome</keyword>
<organism evidence="5 6">
    <name type="scientific">Microvenator marinus</name>
    <dbReference type="NCBI Taxonomy" id="2600177"/>
    <lineage>
        <taxon>Bacteria</taxon>
        <taxon>Deltaproteobacteria</taxon>
        <taxon>Bradymonadales</taxon>
        <taxon>Microvenatoraceae</taxon>
        <taxon>Microvenator</taxon>
    </lineage>
</organism>
<dbReference type="GO" id="GO:0006813">
    <property type="term" value="P:potassium ion transport"/>
    <property type="evidence" value="ECO:0007669"/>
    <property type="project" value="InterPro"/>
</dbReference>
<feature type="transmembrane region" description="Helical" evidence="2">
    <location>
        <begin position="83"/>
        <end position="109"/>
    </location>
</feature>
<accession>A0A5B8XRP5</accession>
<dbReference type="InterPro" id="IPR036291">
    <property type="entry name" value="NAD(P)-bd_dom_sf"/>
</dbReference>
<dbReference type="GO" id="GO:0008324">
    <property type="term" value="F:monoatomic cation transmembrane transporter activity"/>
    <property type="evidence" value="ECO:0007669"/>
    <property type="project" value="InterPro"/>
</dbReference>
<feature type="domain" description="RCK C-terminal" evidence="4">
    <location>
        <begin position="263"/>
        <end position="347"/>
    </location>
</feature>
<evidence type="ECO:0000259" key="4">
    <source>
        <dbReference type="PROSITE" id="PS51202"/>
    </source>
</evidence>
<dbReference type="RefSeq" id="WP_146960003.1">
    <property type="nucleotide sequence ID" value="NZ_CP042467.1"/>
</dbReference>
<evidence type="ECO:0000313" key="6">
    <source>
        <dbReference type="Proteomes" id="UP000321595"/>
    </source>
</evidence>
<dbReference type="InterPro" id="IPR013099">
    <property type="entry name" value="K_chnl_dom"/>
</dbReference>
<dbReference type="Gene3D" id="3.40.50.720">
    <property type="entry name" value="NAD(P)-binding Rossmann-like Domain"/>
    <property type="match status" value="2"/>
</dbReference>
<feature type="domain" description="RCK N-terminal" evidence="3">
    <location>
        <begin position="352"/>
        <end position="468"/>
    </location>
</feature>
<dbReference type="Proteomes" id="UP000321595">
    <property type="component" value="Chromosome"/>
</dbReference>
<sequence length="568" mass="62403">MKTLGTHIANLMHNDEIKRNLPTLMKFVVLIILVVALFTVLFHFVAIYEGQDHSWLSGLYWVLVVMSTLGFGDITFHSDLGRVFSVIVLLSGVILLLTVLPFAFIRFLYAPWLEEQMRMRVPRKVPDDMEGHVIITARDSMTAGLVARLKRDQIKYIILEPDATAAGHAHTDGLKVVVGDYDSAETYRNVKADKARLVLANHNDVINTNIALTVREVAPDVPLAAISTDDNAIDILELSGASHVLPLKRWLGEQLANRVNTQRAGLHKLGQYQSLEIAELPAHNTPYAGKTVRGTKLREKTGINIIGVWEQGRLEPARPELEITNSSVCVVMGPKEELKKLDKTLARYDKNPNPVLIIGGGSVGAAAAQALAAKDVPVNLLEENQVRCSQLQGICNRIIEGDAADIQHLKEAGIDKAPSVLITTNDDAVNVYLTAYCRRLNPEIRIVSRITHERNLDSIYRAGADFVLSYSTLGLDAIMAILNGKELIVLGEGVDLFSRKLPKSLAGKTLAQSGIGALTGMTVVAIKTKDEVISHLNPSMVLEDGMELLLIGSMEQIEVFVQSFERTK</sequence>
<evidence type="ECO:0000259" key="3">
    <source>
        <dbReference type="PROSITE" id="PS51201"/>
    </source>
</evidence>
<evidence type="ECO:0000313" key="5">
    <source>
        <dbReference type="EMBL" id="QED27981.1"/>
    </source>
</evidence>
<dbReference type="GO" id="GO:0005886">
    <property type="term" value="C:plasma membrane"/>
    <property type="evidence" value="ECO:0007669"/>
    <property type="project" value="UniProtKB-SubCell"/>
</dbReference>
<dbReference type="InterPro" id="IPR036721">
    <property type="entry name" value="RCK_C_sf"/>
</dbReference>
<dbReference type="PRINTS" id="PR00169">
    <property type="entry name" value="KCHANNEL"/>
</dbReference>
<dbReference type="SUPFAM" id="SSF51735">
    <property type="entry name" value="NAD(P)-binding Rossmann-fold domains"/>
    <property type="match status" value="2"/>
</dbReference>
<keyword evidence="2" id="KW-0472">Membrane</keyword>
<evidence type="ECO:0000256" key="2">
    <source>
        <dbReference type="SAM" id="Phobius"/>
    </source>
</evidence>
<dbReference type="SUPFAM" id="SSF116726">
    <property type="entry name" value="TrkA C-terminal domain-like"/>
    <property type="match status" value="2"/>
</dbReference>
<dbReference type="Gene3D" id="1.10.287.70">
    <property type="match status" value="1"/>
</dbReference>
<comment type="subcellular location">
    <subcellularLocation>
        <location evidence="1">Cell membrane</location>
        <topology evidence="1">Multi-pass membrane protein</topology>
    </subcellularLocation>
</comment>
<reference evidence="5 6" key="1">
    <citation type="submission" date="2019-08" db="EMBL/GenBank/DDBJ databases">
        <authorList>
            <person name="Liang Q."/>
        </authorList>
    </citation>
    <scope>NUCLEOTIDE SEQUENCE [LARGE SCALE GENOMIC DNA]</scope>
    <source>
        <strain evidence="5 6">V1718</strain>
    </source>
</reference>
<dbReference type="PROSITE" id="PS51201">
    <property type="entry name" value="RCK_N"/>
    <property type="match status" value="1"/>
</dbReference>
<name>A0A5B8XRP5_9DELT</name>
<dbReference type="InterPro" id="IPR050721">
    <property type="entry name" value="Trk_Ktr_HKT_K-transport"/>
</dbReference>
<dbReference type="KEGG" id="bbae:FRD01_12185"/>
<dbReference type="Pfam" id="PF02080">
    <property type="entry name" value="TrkA_C"/>
    <property type="match status" value="2"/>
</dbReference>
<gene>
    <name evidence="5" type="ORF">FRD01_12185</name>
</gene>
<keyword evidence="2" id="KW-0812">Transmembrane</keyword>
<dbReference type="Pfam" id="PF07885">
    <property type="entry name" value="Ion_trans_2"/>
    <property type="match status" value="1"/>
</dbReference>
<proteinExistence type="predicted"/>
<dbReference type="Pfam" id="PF02254">
    <property type="entry name" value="TrkA_N"/>
    <property type="match status" value="2"/>
</dbReference>
<evidence type="ECO:0000256" key="1">
    <source>
        <dbReference type="ARBA" id="ARBA00004651"/>
    </source>
</evidence>
<dbReference type="AlphaFoldDB" id="A0A5B8XRP5"/>
<dbReference type="OrthoDB" id="9799090at2"/>
<protein>
    <submittedName>
        <fullName evidence="5">Potassium transporter TrkA</fullName>
    </submittedName>
</protein>
<dbReference type="SUPFAM" id="SSF81324">
    <property type="entry name" value="Voltage-gated potassium channels"/>
    <property type="match status" value="1"/>
</dbReference>
<dbReference type="EMBL" id="CP042467">
    <property type="protein sequence ID" value="QED27981.1"/>
    <property type="molecule type" value="Genomic_DNA"/>
</dbReference>
<dbReference type="PROSITE" id="PS51202">
    <property type="entry name" value="RCK_C"/>
    <property type="match status" value="2"/>
</dbReference>
<dbReference type="Gene3D" id="3.30.70.1450">
    <property type="entry name" value="Regulator of K+ conductance, C-terminal domain"/>
    <property type="match status" value="2"/>
</dbReference>
<feature type="domain" description="RCK C-terminal" evidence="4">
    <location>
        <begin position="482"/>
        <end position="566"/>
    </location>
</feature>
<dbReference type="PANTHER" id="PTHR43833:SF13">
    <property type="entry name" value="POTASSIUM CHANNEL PROTEIN 2-RELATED"/>
    <property type="match status" value="1"/>
</dbReference>
<keyword evidence="2" id="KW-1133">Transmembrane helix</keyword>
<dbReference type="InterPro" id="IPR006037">
    <property type="entry name" value="RCK_C"/>
</dbReference>